<comment type="caution">
    <text evidence="1">The sequence shown here is derived from an EMBL/GenBank/DDBJ whole genome shotgun (WGS) entry which is preliminary data.</text>
</comment>
<dbReference type="InterPro" id="IPR041492">
    <property type="entry name" value="HAD_2"/>
</dbReference>
<dbReference type="InterPro" id="IPR050155">
    <property type="entry name" value="HAD-like_hydrolase_sf"/>
</dbReference>
<dbReference type="Pfam" id="PF13419">
    <property type="entry name" value="HAD_2"/>
    <property type="match status" value="1"/>
</dbReference>
<protein>
    <recommendedName>
        <fullName evidence="2">Haloacid dehalogenase-like hydrolase</fullName>
    </recommendedName>
</protein>
<evidence type="ECO:0008006" key="2">
    <source>
        <dbReference type="Google" id="ProtNLM"/>
    </source>
</evidence>
<dbReference type="InterPro" id="IPR023214">
    <property type="entry name" value="HAD_sf"/>
</dbReference>
<dbReference type="GO" id="GO:0008967">
    <property type="term" value="F:phosphoglycolate phosphatase activity"/>
    <property type="evidence" value="ECO:0007669"/>
    <property type="project" value="TreeGrafter"/>
</dbReference>
<accession>X0YFK9</accession>
<dbReference type="InterPro" id="IPR023198">
    <property type="entry name" value="PGP-like_dom2"/>
</dbReference>
<dbReference type="Gene3D" id="1.10.150.240">
    <property type="entry name" value="Putative phosphatase, domain 2"/>
    <property type="match status" value="1"/>
</dbReference>
<dbReference type="GO" id="GO:0005829">
    <property type="term" value="C:cytosol"/>
    <property type="evidence" value="ECO:0007669"/>
    <property type="project" value="TreeGrafter"/>
</dbReference>
<gene>
    <name evidence="1" type="ORF">S01H4_19150</name>
</gene>
<dbReference type="AlphaFoldDB" id="X0YFK9"/>
<evidence type="ECO:0000313" key="1">
    <source>
        <dbReference type="EMBL" id="GAG54784.1"/>
    </source>
</evidence>
<name>X0YFK9_9ZZZZ</name>
<sequence length="222" mass="25009">SNSFYSSPFSCFLYPEAFSDAFKKIYNIDYKIDWKSVQGMTDQEIIIQSLLKNGLRESIISEKMKDCINEMVDSFNKSINQSSIEPMDGVVDLLNELDNKDVILGLVTGNLEPIARAKMRKVGLNDYFKIGGFGNDDEERVNLIKIAIDRAKRGFNFKFENNVFLFGDTPQDIKAGKGAGIKTIGVATGIYSKEELENTNADFVFMNLKDKNKILGIILLEK</sequence>
<dbReference type="Gene3D" id="3.40.50.1000">
    <property type="entry name" value="HAD superfamily/HAD-like"/>
    <property type="match status" value="1"/>
</dbReference>
<dbReference type="EMBL" id="BART01008521">
    <property type="protein sequence ID" value="GAG54784.1"/>
    <property type="molecule type" value="Genomic_DNA"/>
</dbReference>
<organism evidence="1">
    <name type="scientific">marine sediment metagenome</name>
    <dbReference type="NCBI Taxonomy" id="412755"/>
    <lineage>
        <taxon>unclassified sequences</taxon>
        <taxon>metagenomes</taxon>
        <taxon>ecological metagenomes</taxon>
    </lineage>
</organism>
<dbReference type="GO" id="GO:0006281">
    <property type="term" value="P:DNA repair"/>
    <property type="evidence" value="ECO:0007669"/>
    <property type="project" value="TreeGrafter"/>
</dbReference>
<dbReference type="InterPro" id="IPR036412">
    <property type="entry name" value="HAD-like_sf"/>
</dbReference>
<dbReference type="SUPFAM" id="SSF56784">
    <property type="entry name" value="HAD-like"/>
    <property type="match status" value="1"/>
</dbReference>
<proteinExistence type="predicted"/>
<feature type="non-terminal residue" evidence="1">
    <location>
        <position position="1"/>
    </location>
</feature>
<dbReference type="PANTHER" id="PTHR43434:SF1">
    <property type="entry name" value="PHOSPHOGLYCOLATE PHOSPHATASE"/>
    <property type="match status" value="1"/>
</dbReference>
<dbReference type="PANTHER" id="PTHR43434">
    <property type="entry name" value="PHOSPHOGLYCOLATE PHOSPHATASE"/>
    <property type="match status" value="1"/>
</dbReference>
<reference evidence="1" key="1">
    <citation type="journal article" date="2014" name="Front. Microbiol.">
        <title>High frequency of phylogenetically diverse reductive dehalogenase-homologous genes in deep subseafloor sedimentary metagenomes.</title>
        <authorList>
            <person name="Kawai M."/>
            <person name="Futagami T."/>
            <person name="Toyoda A."/>
            <person name="Takaki Y."/>
            <person name="Nishi S."/>
            <person name="Hori S."/>
            <person name="Arai W."/>
            <person name="Tsubouchi T."/>
            <person name="Morono Y."/>
            <person name="Uchiyama I."/>
            <person name="Ito T."/>
            <person name="Fujiyama A."/>
            <person name="Inagaki F."/>
            <person name="Takami H."/>
        </authorList>
    </citation>
    <scope>NUCLEOTIDE SEQUENCE</scope>
    <source>
        <strain evidence="1">Expedition CK06-06</strain>
    </source>
</reference>